<gene>
    <name evidence="2" type="ORF">H9724_02960</name>
</gene>
<evidence type="ECO:0000313" key="2">
    <source>
        <dbReference type="EMBL" id="HIZ61715.1"/>
    </source>
</evidence>
<proteinExistence type="predicted"/>
<feature type="transmembrane region" description="Helical" evidence="1">
    <location>
        <begin position="113"/>
        <end position="133"/>
    </location>
</feature>
<keyword evidence="1" id="KW-0472">Membrane</keyword>
<dbReference type="PANTHER" id="PTHR40078:SF1">
    <property type="entry name" value="INTEGRAL MEMBRANE PROTEIN"/>
    <property type="match status" value="1"/>
</dbReference>
<dbReference type="EMBL" id="DXBF01000023">
    <property type="protein sequence ID" value="HIZ61715.1"/>
    <property type="molecule type" value="Genomic_DNA"/>
</dbReference>
<reference evidence="2" key="1">
    <citation type="journal article" date="2021" name="PeerJ">
        <title>Extensive microbial diversity within the chicken gut microbiome revealed by metagenomics and culture.</title>
        <authorList>
            <person name="Gilroy R."/>
            <person name="Ravi A."/>
            <person name="Getino M."/>
            <person name="Pursley I."/>
            <person name="Horton D.L."/>
            <person name="Alikhan N.F."/>
            <person name="Baker D."/>
            <person name="Gharbi K."/>
            <person name="Hall N."/>
            <person name="Watson M."/>
            <person name="Adriaenssens E.M."/>
            <person name="Foster-Nyarko E."/>
            <person name="Jarju S."/>
            <person name="Secka A."/>
            <person name="Antonio M."/>
            <person name="Oren A."/>
            <person name="Chaudhuri R.R."/>
            <person name="La Ragione R."/>
            <person name="Hildebrand F."/>
            <person name="Pallen M.J."/>
        </authorList>
    </citation>
    <scope>NUCLEOTIDE SEQUENCE</scope>
    <source>
        <strain evidence="2">CHK188-11489</strain>
    </source>
</reference>
<feature type="transmembrane region" description="Helical" evidence="1">
    <location>
        <begin position="17"/>
        <end position="40"/>
    </location>
</feature>
<name>A0A9D2JN87_9FIRM</name>
<evidence type="ECO:0000256" key="1">
    <source>
        <dbReference type="SAM" id="Phobius"/>
    </source>
</evidence>
<dbReference type="PANTHER" id="PTHR40078">
    <property type="entry name" value="INTEGRAL MEMBRANE PROTEIN-RELATED"/>
    <property type="match status" value="1"/>
</dbReference>
<feature type="transmembrane region" description="Helical" evidence="1">
    <location>
        <begin position="84"/>
        <end position="107"/>
    </location>
</feature>
<keyword evidence="1" id="KW-1133">Transmembrane helix</keyword>
<evidence type="ECO:0008006" key="4">
    <source>
        <dbReference type="Google" id="ProtNLM"/>
    </source>
</evidence>
<dbReference type="Proteomes" id="UP000824105">
    <property type="component" value="Unassembled WGS sequence"/>
</dbReference>
<organism evidence="2 3">
    <name type="scientific">Candidatus Gemmiger avistercoris</name>
    <dbReference type="NCBI Taxonomy" id="2838606"/>
    <lineage>
        <taxon>Bacteria</taxon>
        <taxon>Bacillati</taxon>
        <taxon>Bacillota</taxon>
        <taxon>Clostridia</taxon>
        <taxon>Eubacteriales</taxon>
        <taxon>Gemmiger</taxon>
    </lineage>
</organism>
<feature type="transmembrane region" description="Helical" evidence="1">
    <location>
        <begin position="52"/>
        <end position="77"/>
    </location>
</feature>
<keyword evidence="1" id="KW-0812">Transmembrane</keyword>
<dbReference type="AlphaFoldDB" id="A0A9D2JN87"/>
<comment type="caution">
    <text evidence="2">The sequence shown here is derived from an EMBL/GenBank/DDBJ whole genome shotgun (WGS) entry which is preliminary data.</text>
</comment>
<reference evidence="2" key="2">
    <citation type="submission" date="2021-04" db="EMBL/GenBank/DDBJ databases">
        <authorList>
            <person name="Gilroy R."/>
        </authorList>
    </citation>
    <scope>NUCLEOTIDE SEQUENCE</scope>
    <source>
        <strain evidence="2">CHK188-11489</strain>
    </source>
</reference>
<evidence type="ECO:0000313" key="3">
    <source>
        <dbReference type="Proteomes" id="UP000824105"/>
    </source>
</evidence>
<sequence>MQKQQTSGRRITVRGELALAVAVTINSFAVAATVYAGLGISPVSSFPYALSLVFPFLTLGTWTYLFQGAMILTLMILRRRFVPTYLFSFVVGFAFGNLLDVFGAWWPAMPRTMGWRILYFALSCPVIGLGIALSNRCKLPIIPADLFARDLAGILNKPFPRVKMTIDLTCVTVAALLTAGFLHNLQGVGAGTVIGALCYGPLGGWFGRLLDRHFDFVSVLSPKREGAEPGAGG</sequence>
<dbReference type="Pfam" id="PF19700">
    <property type="entry name" value="DUF6198"/>
    <property type="match status" value="1"/>
</dbReference>
<dbReference type="InterPro" id="IPR038750">
    <property type="entry name" value="YczE/YyaS-like"/>
</dbReference>
<protein>
    <recommendedName>
        <fullName evidence="4">YitT family protein</fullName>
    </recommendedName>
</protein>
<accession>A0A9D2JN87</accession>